<evidence type="ECO:0000313" key="3">
    <source>
        <dbReference type="EMBL" id="UYB36835.1"/>
    </source>
</evidence>
<gene>
    <name evidence="3" type="ORF">N9A08_03930</name>
</gene>
<keyword evidence="2" id="KW-0472">Membrane</keyword>
<feature type="region of interest" description="Disordered" evidence="1">
    <location>
        <begin position="95"/>
        <end position="123"/>
    </location>
</feature>
<reference evidence="3" key="1">
    <citation type="submission" date="2022-09" db="EMBL/GenBank/DDBJ databases">
        <authorList>
            <person name="Li D."/>
            <person name="Cheng J."/>
            <person name="Li Y."/>
        </authorList>
    </citation>
    <scope>NUCLEOTIDE SEQUENCE</scope>
    <source>
        <strain evidence="3">DL</strain>
    </source>
</reference>
<proteinExistence type="predicted"/>
<dbReference type="RefSeq" id="WP_263128434.1">
    <property type="nucleotide sequence ID" value="NZ_CP106856.1"/>
</dbReference>
<name>A0ABY6FUD0_9MICC</name>
<accession>A0ABY6FUD0</accession>
<evidence type="ECO:0000313" key="4">
    <source>
        <dbReference type="Proteomes" id="UP001063368"/>
    </source>
</evidence>
<dbReference type="Proteomes" id="UP001063368">
    <property type="component" value="Chromosome"/>
</dbReference>
<organism evidence="3 4">
    <name type="scientific">Arthrobacter koreensis</name>
    <dbReference type="NCBI Taxonomy" id="199136"/>
    <lineage>
        <taxon>Bacteria</taxon>
        <taxon>Bacillati</taxon>
        <taxon>Actinomycetota</taxon>
        <taxon>Actinomycetes</taxon>
        <taxon>Micrococcales</taxon>
        <taxon>Micrococcaceae</taxon>
        <taxon>Arthrobacter</taxon>
    </lineage>
</organism>
<sequence>MIPAIIGWVLPLVLLLSCSWVAASAWTSSGPAAARSRRRLLAALLETASVAVFMRLVVEWSPVTIWLWVLSVAVLAAGTAGTVIRWDSLPRTASVADAAPGADPAAARAESRRGRRGGQSREPGTITLGSYALVLAAAVAVAATIG</sequence>
<keyword evidence="4" id="KW-1185">Reference proteome</keyword>
<dbReference type="EMBL" id="CP106856">
    <property type="protein sequence ID" value="UYB36835.1"/>
    <property type="molecule type" value="Genomic_DNA"/>
</dbReference>
<evidence type="ECO:0000256" key="2">
    <source>
        <dbReference type="SAM" id="Phobius"/>
    </source>
</evidence>
<feature type="transmembrane region" description="Helical" evidence="2">
    <location>
        <begin position="40"/>
        <end position="58"/>
    </location>
</feature>
<feature type="transmembrane region" description="Helical" evidence="2">
    <location>
        <begin position="64"/>
        <end position="84"/>
    </location>
</feature>
<keyword evidence="2" id="KW-0812">Transmembrane</keyword>
<protein>
    <submittedName>
        <fullName evidence="3">Uncharacterized protein</fullName>
    </submittedName>
</protein>
<evidence type="ECO:0000256" key="1">
    <source>
        <dbReference type="SAM" id="MobiDB-lite"/>
    </source>
</evidence>
<keyword evidence="2" id="KW-1133">Transmembrane helix</keyword>
<feature type="transmembrane region" description="Helical" evidence="2">
    <location>
        <begin position="125"/>
        <end position="145"/>
    </location>
</feature>
<feature type="transmembrane region" description="Helical" evidence="2">
    <location>
        <begin position="6"/>
        <end position="28"/>
    </location>
</feature>
<feature type="compositionally biased region" description="Low complexity" evidence="1">
    <location>
        <begin position="95"/>
        <end position="108"/>
    </location>
</feature>